<organism evidence="8 9">
    <name type="scientific">Flavobacterium aquidurense</name>
    <dbReference type="NCBI Taxonomy" id="362413"/>
    <lineage>
        <taxon>Bacteria</taxon>
        <taxon>Pseudomonadati</taxon>
        <taxon>Bacteroidota</taxon>
        <taxon>Flavobacteriia</taxon>
        <taxon>Flavobacteriales</taxon>
        <taxon>Flavobacteriaceae</taxon>
        <taxon>Flavobacterium</taxon>
    </lineage>
</organism>
<evidence type="ECO:0000259" key="7">
    <source>
        <dbReference type="Pfam" id="PF04055"/>
    </source>
</evidence>
<dbReference type="PANTHER" id="PTHR43787:SF3">
    <property type="entry name" value="ARYLSULFATASE REGULATORY PROTEIN"/>
    <property type="match status" value="1"/>
</dbReference>
<name>A0A0Q0XPJ0_9FLAO</name>
<dbReference type="SUPFAM" id="SSF102114">
    <property type="entry name" value="Radical SAM enzymes"/>
    <property type="match status" value="1"/>
</dbReference>
<dbReference type="Proteomes" id="UP000050443">
    <property type="component" value="Unassembled WGS sequence"/>
</dbReference>
<feature type="domain" description="Radical SAM core" evidence="7">
    <location>
        <begin position="95"/>
        <end position="248"/>
    </location>
</feature>
<dbReference type="InterPro" id="IPR058240">
    <property type="entry name" value="rSAM_sf"/>
</dbReference>
<accession>A0A0Q0XPJ0</accession>
<evidence type="ECO:0000256" key="5">
    <source>
        <dbReference type="ARBA" id="ARBA00023004"/>
    </source>
</evidence>
<dbReference type="GO" id="GO:0046872">
    <property type="term" value="F:metal ion binding"/>
    <property type="evidence" value="ECO:0007669"/>
    <property type="project" value="UniProtKB-KW"/>
</dbReference>
<reference evidence="8 9" key="1">
    <citation type="submission" date="2014-09" db="EMBL/GenBank/DDBJ databases">
        <title>Genome sequence of Flavobacterium aquidurense RC62.</title>
        <authorList>
            <person name="Kim J.F."/>
            <person name="Kwak M.-J."/>
        </authorList>
    </citation>
    <scope>NUCLEOTIDE SEQUENCE [LARGE SCALE GENOMIC DNA]</scope>
    <source>
        <strain evidence="8 9">RC62</strain>
    </source>
</reference>
<dbReference type="PANTHER" id="PTHR43787">
    <property type="entry name" value="FEMO COFACTOR BIOSYNTHESIS PROTEIN NIFB-RELATED"/>
    <property type="match status" value="1"/>
</dbReference>
<dbReference type="UniPathway" id="UPA00782"/>
<keyword evidence="6" id="KW-0411">Iron-sulfur</keyword>
<dbReference type="InterPro" id="IPR023885">
    <property type="entry name" value="4Fe4S-binding_SPASM_dom"/>
</dbReference>
<comment type="cofactor">
    <cofactor evidence="1">
        <name>[4Fe-4S] cluster</name>
        <dbReference type="ChEBI" id="CHEBI:49883"/>
    </cofactor>
</comment>
<evidence type="ECO:0000313" key="9">
    <source>
        <dbReference type="Proteomes" id="UP000050443"/>
    </source>
</evidence>
<dbReference type="AlphaFoldDB" id="A0A0Q0XPJ0"/>
<dbReference type="InterPro" id="IPR013785">
    <property type="entry name" value="Aldolase_TIM"/>
</dbReference>
<dbReference type="CDD" id="cd01335">
    <property type="entry name" value="Radical_SAM"/>
    <property type="match status" value="1"/>
</dbReference>
<keyword evidence="2" id="KW-0004">4Fe-4S</keyword>
<evidence type="ECO:0000256" key="4">
    <source>
        <dbReference type="ARBA" id="ARBA00022723"/>
    </source>
</evidence>
<gene>
    <name evidence="8" type="ORF">RC62_2952</name>
</gene>
<dbReference type="RefSeq" id="WP_082421348.1">
    <property type="nucleotide sequence ID" value="NZ_JRLF01000015.1"/>
</dbReference>
<keyword evidence="5" id="KW-0408">Iron</keyword>
<comment type="caution">
    <text evidence="8">The sequence shown here is derived from an EMBL/GenBank/DDBJ whole genome shotgun (WGS) entry which is preliminary data.</text>
</comment>
<evidence type="ECO:0000256" key="1">
    <source>
        <dbReference type="ARBA" id="ARBA00001966"/>
    </source>
</evidence>
<evidence type="ECO:0000256" key="2">
    <source>
        <dbReference type="ARBA" id="ARBA00022485"/>
    </source>
</evidence>
<evidence type="ECO:0000256" key="6">
    <source>
        <dbReference type="ARBA" id="ARBA00023014"/>
    </source>
</evidence>
<dbReference type="NCBIfam" id="TIGR04085">
    <property type="entry name" value="rSAM_more_4Fe4S"/>
    <property type="match status" value="1"/>
</dbReference>
<dbReference type="STRING" id="362413.RC62_2952"/>
<keyword evidence="3" id="KW-0949">S-adenosyl-L-methionine</keyword>
<dbReference type="Pfam" id="PF04055">
    <property type="entry name" value="Radical_SAM"/>
    <property type="match status" value="1"/>
</dbReference>
<dbReference type="GO" id="GO:0051539">
    <property type="term" value="F:4 iron, 4 sulfur cluster binding"/>
    <property type="evidence" value="ECO:0007669"/>
    <property type="project" value="UniProtKB-KW"/>
</dbReference>
<evidence type="ECO:0000256" key="3">
    <source>
        <dbReference type="ARBA" id="ARBA00022691"/>
    </source>
</evidence>
<sequence length="429" mass="50158">MIISQFNTFFYHEGSMIGYNALSNEFIILELELFELYQAAIAEKKISELNDIHPGFYKHIKDKGFIINKNTDEIQSVKKLVASIDQNDKIYELIINPTMNCNFKCWYCYETHIKDSKMSSSIIENVILFIKSILENNNLKQFHLSWFGGEPLLYYDKTILPILEKIYPLIKLKGIEFSSNFTTNGLLVNQKILTDCNLFGVNHFQITLDGHRERHNKVRFVNKERGSYDEIINNIKLILKNKINVTVRLNISEETLNGKITEIIKDFSDLTSQQRKLLNFSFHKVWQEEKNIENEMSKIIDEFKINKLSTQTIDEVDHVRNSCYADKKNQATINYNGEVFKCTARDFKSENKEGILQDNGSILWNEKYYQRMNAKFKNQPCIECKILPICNGSCSQLSIESKNEEYCIHDFDEDKKTMVVKNIFLNALN</sequence>
<dbReference type="Gene3D" id="3.20.20.70">
    <property type="entry name" value="Aldolase class I"/>
    <property type="match status" value="1"/>
</dbReference>
<dbReference type="GO" id="GO:0003824">
    <property type="term" value="F:catalytic activity"/>
    <property type="evidence" value="ECO:0007669"/>
    <property type="project" value="InterPro"/>
</dbReference>
<dbReference type="SFLD" id="SFLDS00029">
    <property type="entry name" value="Radical_SAM"/>
    <property type="match status" value="1"/>
</dbReference>
<dbReference type="PATRIC" id="fig|362413.3.peg.2902"/>
<dbReference type="OrthoDB" id="9808591at2"/>
<proteinExistence type="predicted"/>
<evidence type="ECO:0000313" key="8">
    <source>
        <dbReference type="EMBL" id="KQB37786.1"/>
    </source>
</evidence>
<protein>
    <submittedName>
        <fullName evidence="8">Radical SAM domain protein</fullName>
    </submittedName>
</protein>
<dbReference type="InterPro" id="IPR007197">
    <property type="entry name" value="rSAM"/>
</dbReference>
<dbReference type="SFLD" id="SFLDG01067">
    <property type="entry name" value="SPASM/twitch_domain_containing"/>
    <property type="match status" value="1"/>
</dbReference>
<keyword evidence="4" id="KW-0479">Metal-binding</keyword>
<dbReference type="EMBL" id="JRLF01000015">
    <property type="protein sequence ID" value="KQB37786.1"/>
    <property type="molecule type" value="Genomic_DNA"/>
</dbReference>